<protein>
    <submittedName>
        <fullName evidence="1">Uncharacterized protein</fullName>
    </submittedName>
</protein>
<sequence length="534" mass="59248">LHQKSTPNAMSKLNNFVIITIFVYVCVVTRTSALKCYTCADDVSCQRTTQYNVTKDCTDECVTIFSEFVPIKKSCVSDLTDNERKQCDDASNSLCYKCTNDYCNNLGRIDHKCITCTTKNENNDCLQDPTKIAGTRCPAPTADDAYCFVNSVGNSTERGCVTTAREQESCRNSDLNCSICHVNSTYSCNTYPFPTSRTRCIHCSGTNCNAVTSASLYCLNADDKCVAINNFGNQSQSCARDISLNNKHFCENHPFSCTTCNYSDCNNALPKSPDNYNECFSCEGISCQRSTQYNQTTDCEKTDECVTLFENYVPIKKTCYANLSPDEKIKCDKTTDPLCYKCTGNRCNNLGRIDHKCLSCSSTNDQNCLQNPKSVTATRCAAPISDDAYCFVKSIRDTVTRGCLNTPQEISTCVYNPQQCLFCAVQSNSSCNTFEFPTGRRRCHTNRGANSNALSTSPSKYCQFSGDSCMILKSNGTLSQFCSMEMNSTEIQICDSHRECCNTCRSNNCNTQIPVSLCGVPARSMSDNFFSVHF</sequence>
<dbReference type="EMBL" id="WJQU01000002">
    <property type="protein sequence ID" value="KAJ6642483.1"/>
    <property type="molecule type" value="Genomic_DNA"/>
</dbReference>
<comment type="caution">
    <text evidence="1">The sequence shown here is derived from an EMBL/GenBank/DDBJ whole genome shotgun (WGS) entry which is preliminary data.</text>
</comment>
<organism evidence="1 2">
    <name type="scientific">Pseudolycoriella hygida</name>
    <dbReference type="NCBI Taxonomy" id="35572"/>
    <lineage>
        <taxon>Eukaryota</taxon>
        <taxon>Metazoa</taxon>
        <taxon>Ecdysozoa</taxon>
        <taxon>Arthropoda</taxon>
        <taxon>Hexapoda</taxon>
        <taxon>Insecta</taxon>
        <taxon>Pterygota</taxon>
        <taxon>Neoptera</taxon>
        <taxon>Endopterygota</taxon>
        <taxon>Diptera</taxon>
        <taxon>Nematocera</taxon>
        <taxon>Sciaroidea</taxon>
        <taxon>Sciaridae</taxon>
        <taxon>Pseudolycoriella</taxon>
    </lineage>
</organism>
<dbReference type="PANTHER" id="PTHR21721:SF26">
    <property type="entry name" value="DUF753 DOMAIN-CONTAINING PROTEIN-RELATED"/>
    <property type="match status" value="1"/>
</dbReference>
<gene>
    <name evidence="1" type="ORF">Bhyg_07434</name>
</gene>
<dbReference type="OrthoDB" id="7730284at2759"/>
<keyword evidence="2" id="KW-1185">Reference proteome</keyword>
<proteinExistence type="predicted"/>
<evidence type="ECO:0000313" key="2">
    <source>
        <dbReference type="Proteomes" id="UP001151699"/>
    </source>
</evidence>
<feature type="non-terminal residue" evidence="1">
    <location>
        <position position="534"/>
    </location>
</feature>
<dbReference type="PANTHER" id="PTHR21721">
    <property type="entry name" value="GH09876P-RELATED"/>
    <property type="match status" value="1"/>
</dbReference>
<reference evidence="1" key="1">
    <citation type="submission" date="2022-07" db="EMBL/GenBank/DDBJ databases">
        <authorList>
            <person name="Trinca V."/>
            <person name="Uliana J.V.C."/>
            <person name="Torres T.T."/>
            <person name="Ward R.J."/>
            <person name="Monesi N."/>
        </authorList>
    </citation>
    <scope>NUCLEOTIDE SEQUENCE</scope>
    <source>
        <strain evidence="1">HSMRA1968</strain>
        <tissue evidence="1">Whole embryos</tissue>
    </source>
</reference>
<accession>A0A9Q0N2K9</accession>
<dbReference type="Proteomes" id="UP001151699">
    <property type="component" value="Chromosome B"/>
</dbReference>
<evidence type="ECO:0000313" key="1">
    <source>
        <dbReference type="EMBL" id="KAJ6642483.1"/>
    </source>
</evidence>
<name>A0A9Q0N2K9_9DIPT</name>
<dbReference type="AlphaFoldDB" id="A0A9Q0N2K9"/>